<protein>
    <submittedName>
        <fullName evidence="1">Uncharacterized protein</fullName>
    </submittedName>
</protein>
<proteinExistence type="predicted"/>
<evidence type="ECO:0000313" key="2">
    <source>
        <dbReference type="Proteomes" id="UP001314205"/>
    </source>
</evidence>
<name>A0AAV1KK93_9NEOP</name>
<comment type="caution">
    <text evidence="1">The sequence shown here is derived from an EMBL/GenBank/DDBJ whole genome shotgun (WGS) entry which is preliminary data.</text>
</comment>
<dbReference type="EMBL" id="CAVLGL010000057">
    <property type="protein sequence ID" value="CAK1583453.1"/>
    <property type="molecule type" value="Genomic_DNA"/>
</dbReference>
<accession>A0AAV1KK93</accession>
<sequence>MRRYPALTLDPRVTSLLCTWVYPLIITEEDHICEACRDLAMFAVNQCLEHEVSGRSDQHAGPSHRGHTHVCLLCGCSILRRQSNKILRDNPTDLQSSITVIIENKLAPRQIMESDRVSHACWLRTQG</sequence>
<keyword evidence="2" id="KW-1185">Reference proteome</keyword>
<reference evidence="1 2" key="1">
    <citation type="submission" date="2023-11" db="EMBL/GenBank/DDBJ databases">
        <authorList>
            <person name="Hedman E."/>
            <person name="Englund M."/>
            <person name="Stromberg M."/>
            <person name="Nyberg Akerstrom W."/>
            <person name="Nylinder S."/>
            <person name="Jareborg N."/>
            <person name="Kallberg Y."/>
            <person name="Kronander E."/>
        </authorList>
    </citation>
    <scope>NUCLEOTIDE SEQUENCE [LARGE SCALE GENOMIC DNA]</scope>
</reference>
<dbReference type="Proteomes" id="UP001314205">
    <property type="component" value="Unassembled WGS sequence"/>
</dbReference>
<gene>
    <name evidence="1" type="ORF">PARMNEM_LOCUS4846</name>
</gene>
<dbReference type="AlphaFoldDB" id="A0AAV1KK93"/>
<organism evidence="1 2">
    <name type="scientific">Parnassius mnemosyne</name>
    <name type="common">clouded apollo</name>
    <dbReference type="NCBI Taxonomy" id="213953"/>
    <lineage>
        <taxon>Eukaryota</taxon>
        <taxon>Metazoa</taxon>
        <taxon>Ecdysozoa</taxon>
        <taxon>Arthropoda</taxon>
        <taxon>Hexapoda</taxon>
        <taxon>Insecta</taxon>
        <taxon>Pterygota</taxon>
        <taxon>Neoptera</taxon>
        <taxon>Endopterygota</taxon>
        <taxon>Lepidoptera</taxon>
        <taxon>Glossata</taxon>
        <taxon>Ditrysia</taxon>
        <taxon>Papilionoidea</taxon>
        <taxon>Papilionidae</taxon>
        <taxon>Parnassiinae</taxon>
        <taxon>Parnassini</taxon>
        <taxon>Parnassius</taxon>
        <taxon>Driopa</taxon>
    </lineage>
</organism>
<evidence type="ECO:0000313" key="1">
    <source>
        <dbReference type="EMBL" id="CAK1583453.1"/>
    </source>
</evidence>